<dbReference type="Pfam" id="PF11720">
    <property type="entry name" value="Inhibitor_I78"/>
    <property type="match status" value="1"/>
</dbReference>
<keyword evidence="3" id="KW-1185">Reference proteome</keyword>
<gene>
    <name evidence="2" type="ORF">GGR12_001598</name>
</gene>
<reference evidence="2 3" key="1">
    <citation type="submission" date="2020-08" db="EMBL/GenBank/DDBJ databases">
        <title>Genomic Encyclopedia of Type Strains, Phase IV (KMG-IV): sequencing the most valuable type-strain genomes for metagenomic binning, comparative biology and taxonomic classification.</title>
        <authorList>
            <person name="Goeker M."/>
        </authorList>
    </citation>
    <scope>NUCLEOTIDE SEQUENCE [LARGE SCALE GENOMIC DNA]</scope>
    <source>
        <strain evidence="2 3">DSM 23960</strain>
    </source>
</reference>
<protein>
    <recommendedName>
        <fullName evidence="4">Hemolysin</fullName>
    </recommendedName>
</protein>
<feature type="signal peptide" evidence="1">
    <location>
        <begin position="1"/>
        <end position="19"/>
    </location>
</feature>
<dbReference type="PROSITE" id="PS51257">
    <property type="entry name" value="PROKAR_LIPOPROTEIN"/>
    <property type="match status" value="1"/>
</dbReference>
<proteinExistence type="predicted"/>
<comment type="caution">
    <text evidence="2">The sequence shown here is derived from an EMBL/GenBank/DDBJ whole genome shotgun (WGS) entry which is preliminary data.</text>
</comment>
<evidence type="ECO:0008006" key="4">
    <source>
        <dbReference type="Google" id="ProtNLM"/>
    </source>
</evidence>
<feature type="chain" id="PRO_5030920301" description="Hemolysin" evidence="1">
    <location>
        <begin position="20"/>
        <end position="97"/>
    </location>
</feature>
<evidence type="ECO:0000313" key="2">
    <source>
        <dbReference type="EMBL" id="MBB4082732.1"/>
    </source>
</evidence>
<dbReference type="Gene3D" id="3.30.10.10">
    <property type="entry name" value="Trypsin Inhibitor V, subunit A"/>
    <property type="match status" value="1"/>
</dbReference>
<name>A0A7W6JCT5_9CAUL</name>
<accession>A0A7W6JCT5</accession>
<dbReference type="InterPro" id="IPR021719">
    <property type="entry name" value="Prot_inh_I78"/>
</dbReference>
<keyword evidence="1" id="KW-0732">Signal</keyword>
<evidence type="ECO:0000313" key="3">
    <source>
        <dbReference type="Proteomes" id="UP000529946"/>
    </source>
</evidence>
<evidence type="ECO:0000256" key="1">
    <source>
        <dbReference type="SAM" id="SignalP"/>
    </source>
</evidence>
<dbReference type="Proteomes" id="UP000529946">
    <property type="component" value="Unassembled WGS sequence"/>
</dbReference>
<dbReference type="EMBL" id="JACIDM010000002">
    <property type="protein sequence ID" value="MBB4082732.1"/>
    <property type="molecule type" value="Genomic_DNA"/>
</dbReference>
<dbReference type="RefSeq" id="WP_183203896.1">
    <property type="nucleotide sequence ID" value="NZ_BAAAER010000001.1"/>
</dbReference>
<organism evidence="2 3">
    <name type="scientific">Brevundimonas lenta</name>
    <dbReference type="NCBI Taxonomy" id="424796"/>
    <lineage>
        <taxon>Bacteria</taxon>
        <taxon>Pseudomonadati</taxon>
        <taxon>Pseudomonadota</taxon>
        <taxon>Alphaproteobacteria</taxon>
        <taxon>Caulobacterales</taxon>
        <taxon>Caulobacteraceae</taxon>
        <taxon>Brevundimonas</taxon>
    </lineage>
</organism>
<sequence length="97" mass="10534">MRTLILSLAATALMAVACAPTDTATPAPAPDDEADQCKASQYQQYIGRNRSELPPEPAGATWRVTCTQCPVTMDFNPERLNIFYDEPSGVIRRVSCG</sequence>
<dbReference type="AlphaFoldDB" id="A0A7W6JCT5"/>